<dbReference type="SUPFAM" id="SSF48264">
    <property type="entry name" value="Cytochrome P450"/>
    <property type="match status" value="1"/>
</dbReference>
<keyword evidence="3 6" id="KW-0479">Metal-binding</keyword>
<evidence type="ECO:0000256" key="1">
    <source>
        <dbReference type="ARBA" id="ARBA00001971"/>
    </source>
</evidence>
<dbReference type="PROSITE" id="PS00086">
    <property type="entry name" value="CYTOCHROME_P450"/>
    <property type="match status" value="1"/>
</dbReference>
<keyword evidence="2 6" id="KW-0349">Heme</keyword>
<evidence type="ECO:0000256" key="3">
    <source>
        <dbReference type="ARBA" id="ARBA00022723"/>
    </source>
</evidence>
<keyword evidence="8" id="KW-1133">Transmembrane helix</keyword>
<dbReference type="Pfam" id="PF00067">
    <property type="entry name" value="p450"/>
    <property type="match status" value="1"/>
</dbReference>
<dbReference type="PANTHER" id="PTHR24305">
    <property type="entry name" value="CYTOCHROME P450"/>
    <property type="match status" value="1"/>
</dbReference>
<reference evidence="9" key="1">
    <citation type="journal article" date="2021" name="Nat. Commun.">
        <title>Genetic determinants of endophytism in the Arabidopsis root mycobiome.</title>
        <authorList>
            <person name="Mesny F."/>
            <person name="Miyauchi S."/>
            <person name="Thiergart T."/>
            <person name="Pickel B."/>
            <person name="Atanasova L."/>
            <person name="Karlsson M."/>
            <person name="Huettel B."/>
            <person name="Barry K.W."/>
            <person name="Haridas S."/>
            <person name="Chen C."/>
            <person name="Bauer D."/>
            <person name="Andreopoulos W."/>
            <person name="Pangilinan J."/>
            <person name="LaButti K."/>
            <person name="Riley R."/>
            <person name="Lipzen A."/>
            <person name="Clum A."/>
            <person name="Drula E."/>
            <person name="Henrissat B."/>
            <person name="Kohler A."/>
            <person name="Grigoriev I.V."/>
            <person name="Martin F.M."/>
            <person name="Hacquard S."/>
        </authorList>
    </citation>
    <scope>NUCLEOTIDE SEQUENCE</scope>
    <source>
        <strain evidence="9">MPI-CAGE-AT-0021</strain>
    </source>
</reference>
<feature type="binding site" description="axial binding residue" evidence="6">
    <location>
        <position position="445"/>
    </location>
    <ligand>
        <name>heme</name>
        <dbReference type="ChEBI" id="CHEBI:30413"/>
    </ligand>
    <ligandPart>
        <name>Fe</name>
        <dbReference type="ChEBI" id="CHEBI:18248"/>
    </ligandPart>
</feature>
<sequence length="517" mass="58552">MHIPSPSGLQLTPFVLIQGTSLLLILYLLHKVAYAYLFSPVRHIPGPFWSRVTSFPLLAATLKARRAAYAHKLVQKYGPIVVIAPDQVHTTDDVAMKTIYDRGSLKSSFYHGMGSYKGVRQILGTIDHSSASAARSNLLRCFQSKNLASLADVMESHIATFISILQDKAKQPDPTIEGVLWFRLLTLDTVTDILWGEEHDLLAHIDDVRSDFLRKFHHFSQFMALKGFIPFFETWTRLFGTKKYKEMRGDCYDLDIFARRALEKWLAGETKSHERDVLSMLMAMNSDIKNPQQTPLEHIPAYMVEMMAAGSSTTSNTAAIACWVLARHQDVQHKLRRELFEIFPNHDQVDMKLCLNLKYLDAVIFEVMRLWPIVPGPLERHIGQSITVGGVTVPPGTVASTAAFDQGRREDVFPNADMFLPDRWLNANEAMKRNWIPFGYGSRSCPGQNLGMTELKYFLAAIFRQFKSVVPENRDKDVLEMRDVFTASVSIRNGITGKAENRCLLQFTPQPEGIDEV</sequence>
<dbReference type="GO" id="GO:0005506">
    <property type="term" value="F:iron ion binding"/>
    <property type="evidence" value="ECO:0007669"/>
    <property type="project" value="InterPro"/>
</dbReference>
<keyword evidence="5 6" id="KW-0408">Iron</keyword>
<dbReference type="Proteomes" id="UP000717696">
    <property type="component" value="Unassembled WGS sequence"/>
</dbReference>
<feature type="transmembrane region" description="Helical" evidence="8">
    <location>
        <begin position="12"/>
        <end position="29"/>
    </location>
</feature>
<comment type="caution">
    <text evidence="9">The sequence shown here is derived from an EMBL/GenBank/DDBJ whole genome shotgun (WGS) entry which is preliminary data.</text>
</comment>
<dbReference type="InterPro" id="IPR001128">
    <property type="entry name" value="Cyt_P450"/>
</dbReference>
<dbReference type="GO" id="GO:0016705">
    <property type="term" value="F:oxidoreductase activity, acting on paired donors, with incorporation or reduction of molecular oxygen"/>
    <property type="evidence" value="ECO:0007669"/>
    <property type="project" value="InterPro"/>
</dbReference>
<evidence type="ECO:0000313" key="10">
    <source>
        <dbReference type="Proteomes" id="UP000717696"/>
    </source>
</evidence>
<evidence type="ECO:0000256" key="5">
    <source>
        <dbReference type="ARBA" id="ARBA00023004"/>
    </source>
</evidence>
<dbReference type="InterPro" id="IPR050121">
    <property type="entry name" value="Cytochrome_P450_monoxygenase"/>
</dbReference>
<dbReference type="AlphaFoldDB" id="A0A9P9J4K6"/>
<keyword evidence="10" id="KW-1185">Reference proteome</keyword>
<keyword evidence="4 7" id="KW-0560">Oxidoreductase</keyword>
<keyword evidence="7" id="KW-0503">Monooxygenase</keyword>
<evidence type="ECO:0000256" key="7">
    <source>
        <dbReference type="RuleBase" id="RU000461"/>
    </source>
</evidence>
<evidence type="ECO:0000256" key="4">
    <source>
        <dbReference type="ARBA" id="ARBA00023002"/>
    </source>
</evidence>
<protein>
    <submittedName>
        <fullName evidence="9">Cytochrome P450</fullName>
    </submittedName>
</protein>
<evidence type="ECO:0000256" key="8">
    <source>
        <dbReference type="SAM" id="Phobius"/>
    </source>
</evidence>
<dbReference type="PANTHER" id="PTHR24305:SF235">
    <property type="entry name" value="CYTOCHROME P450 MONOOXYGENASE APDB-RELATED"/>
    <property type="match status" value="1"/>
</dbReference>
<dbReference type="PRINTS" id="PR00385">
    <property type="entry name" value="P450"/>
</dbReference>
<evidence type="ECO:0000256" key="2">
    <source>
        <dbReference type="ARBA" id="ARBA00022617"/>
    </source>
</evidence>
<comment type="cofactor">
    <cofactor evidence="1 6">
        <name>heme</name>
        <dbReference type="ChEBI" id="CHEBI:30413"/>
    </cofactor>
</comment>
<keyword evidence="8" id="KW-0812">Transmembrane</keyword>
<evidence type="ECO:0000256" key="6">
    <source>
        <dbReference type="PIRSR" id="PIRSR602401-1"/>
    </source>
</evidence>
<accession>A0A9P9J4K6</accession>
<proteinExistence type="inferred from homology"/>
<dbReference type="InterPro" id="IPR002401">
    <property type="entry name" value="Cyt_P450_E_grp-I"/>
</dbReference>
<evidence type="ECO:0000313" key="9">
    <source>
        <dbReference type="EMBL" id="KAH7146881.1"/>
    </source>
</evidence>
<dbReference type="InterPro" id="IPR036396">
    <property type="entry name" value="Cyt_P450_sf"/>
</dbReference>
<gene>
    <name evidence="9" type="ORF">B0J13DRAFT_674949</name>
</gene>
<keyword evidence="8" id="KW-0472">Membrane</keyword>
<dbReference type="GO" id="GO:0004497">
    <property type="term" value="F:monooxygenase activity"/>
    <property type="evidence" value="ECO:0007669"/>
    <property type="project" value="UniProtKB-KW"/>
</dbReference>
<comment type="similarity">
    <text evidence="7">Belongs to the cytochrome P450 family.</text>
</comment>
<organism evidence="9 10">
    <name type="scientific">Dactylonectria estremocensis</name>
    <dbReference type="NCBI Taxonomy" id="1079267"/>
    <lineage>
        <taxon>Eukaryota</taxon>
        <taxon>Fungi</taxon>
        <taxon>Dikarya</taxon>
        <taxon>Ascomycota</taxon>
        <taxon>Pezizomycotina</taxon>
        <taxon>Sordariomycetes</taxon>
        <taxon>Hypocreomycetidae</taxon>
        <taxon>Hypocreales</taxon>
        <taxon>Nectriaceae</taxon>
        <taxon>Dactylonectria</taxon>
    </lineage>
</organism>
<dbReference type="GO" id="GO:0020037">
    <property type="term" value="F:heme binding"/>
    <property type="evidence" value="ECO:0007669"/>
    <property type="project" value="InterPro"/>
</dbReference>
<name>A0A9P9J4K6_9HYPO</name>
<dbReference type="GO" id="GO:0044550">
    <property type="term" value="P:secondary metabolite biosynthetic process"/>
    <property type="evidence" value="ECO:0007669"/>
    <property type="project" value="UniProtKB-ARBA"/>
</dbReference>
<dbReference type="InterPro" id="IPR017972">
    <property type="entry name" value="Cyt_P450_CS"/>
</dbReference>
<dbReference type="PRINTS" id="PR00463">
    <property type="entry name" value="EP450I"/>
</dbReference>
<dbReference type="EMBL" id="JAGMUU010000008">
    <property type="protein sequence ID" value="KAH7146881.1"/>
    <property type="molecule type" value="Genomic_DNA"/>
</dbReference>
<dbReference type="OrthoDB" id="5057719at2759"/>
<dbReference type="Gene3D" id="1.10.630.10">
    <property type="entry name" value="Cytochrome P450"/>
    <property type="match status" value="1"/>
</dbReference>